<evidence type="ECO:0000313" key="10">
    <source>
        <dbReference type="EMBL" id="KAK7070097.1"/>
    </source>
</evidence>
<dbReference type="GO" id="GO:0099503">
    <property type="term" value="C:secretory vesicle"/>
    <property type="evidence" value="ECO:0007669"/>
    <property type="project" value="TreeGrafter"/>
</dbReference>
<evidence type="ECO:0000259" key="8">
    <source>
        <dbReference type="PROSITE" id="PS51258"/>
    </source>
</evidence>
<gene>
    <name evidence="10" type="ORF">SK128_017995</name>
</gene>
<evidence type="ECO:0000259" key="7">
    <source>
        <dbReference type="PROSITE" id="PS50004"/>
    </source>
</evidence>
<dbReference type="InterPro" id="IPR014770">
    <property type="entry name" value="Munc13_1"/>
</dbReference>
<evidence type="ECO:0000256" key="4">
    <source>
        <dbReference type="ARBA" id="ARBA00022483"/>
    </source>
</evidence>
<dbReference type="AlphaFoldDB" id="A0AAN8WS93"/>
<evidence type="ECO:0000313" key="11">
    <source>
        <dbReference type="Proteomes" id="UP001381693"/>
    </source>
</evidence>
<dbReference type="PROSITE" id="PS51259">
    <property type="entry name" value="MHD2"/>
    <property type="match status" value="1"/>
</dbReference>
<sequence length="615" mass="70637">MVLKWEKTLQNCGNASPRTNDEQQLEAVISVTCEVYSFFKEIQNFYEAIFKNEAGISYLKISYVLLSVELAARIRPLLLRMYESPTKTKHKDDRKSPNKKARVDIKVMDEGTSAWQLYKKLECIVQEIGERLPEDIQEQSDITCYHKWFLGVIKKWQEQISRRASVLVSKEVGNDTFEVLKEGCKESTSFISVSAREVSFIFQIVKTTWLKLAWPCEVDGDVVENQLLDNLCNLGTHYAKLIVNKLHSEDVKETYNEAYFLPTEICIALNNIEYVKKQIRSLPELLQLHEEADLQKRSRIIERHVTNMESFCSHLIDSSIIKMKPNLTQAVITSCEIGNDLPLLSEVLDGELCHLKQYLDKASLQRVLFEIWKCLVLIFQELVNSKCEKQKPEYFNGVYKVLESTWHFFTPLDLSGLDPQLAYTSDYDILKNYLADLKLETPHLIAKYYRKRYDEQQRRDTFSVGDLIVHVFFTRTDKLHVEVVMARNISESGNVKSFRNPLVGKDSGLKQPDTYVQVRLVPQDWFPNVVYKTKIVKKNISPVYGETFELNISAKDHGAKVGLLHFVLKTSQILHGDGILGEVVLPLDTVICVDLAGAAKTSNSYLSVNTPKHES</sequence>
<evidence type="ECO:0000259" key="9">
    <source>
        <dbReference type="PROSITE" id="PS51259"/>
    </source>
</evidence>
<dbReference type="Pfam" id="PF00168">
    <property type="entry name" value="C2"/>
    <property type="match status" value="1"/>
</dbReference>
<dbReference type="PROSITE" id="PS51258">
    <property type="entry name" value="MHD1"/>
    <property type="match status" value="1"/>
</dbReference>
<dbReference type="PANTHER" id="PTHR45999">
    <property type="entry name" value="UNC-13-4A, ISOFORM B"/>
    <property type="match status" value="1"/>
</dbReference>
<evidence type="ECO:0000256" key="6">
    <source>
        <dbReference type="ARBA" id="ARBA00022753"/>
    </source>
</evidence>
<dbReference type="Proteomes" id="UP001381693">
    <property type="component" value="Unassembled WGS sequence"/>
</dbReference>
<accession>A0AAN8WS93</accession>
<comment type="subcellular location">
    <subcellularLocation>
        <location evidence="1">Cytoplasm</location>
    </subcellularLocation>
    <subcellularLocation>
        <location evidence="2">Late endosome</location>
    </subcellularLocation>
</comment>
<feature type="domain" description="MHD1" evidence="8">
    <location>
        <begin position="115"/>
        <end position="242"/>
    </location>
</feature>
<dbReference type="GO" id="GO:0005770">
    <property type="term" value="C:late endosome"/>
    <property type="evidence" value="ECO:0007669"/>
    <property type="project" value="UniProtKB-SubCell"/>
</dbReference>
<protein>
    <submittedName>
        <fullName evidence="10">Uncharacterized protein</fullName>
    </submittedName>
</protein>
<evidence type="ECO:0000256" key="3">
    <source>
        <dbReference type="ARBA" id="ARBA00005823"/>
    </source>
</evidence>
<dbReference type="EMBL" id="JAXCGZ010015551">
    <property type="protein sequence ID" value="KAK7070097.1"/>
    <property type="molecule type" value="Genomic_DNA"/>
</dbReference>
<dbReference type="InterPro" id="IPR014772">
    <property type="entry name" value="Munc13_dom-2"/>
</dbReference>
<dbReference type="GO" id="GO:0006887">
    <property type="term" value="P:exocytosis"/>
    <property type="evidence" value="ECO:0007669"/>
    <property type="project" value="UniProtKB-KW"/>
</dbReference>
<comment type="similarity">
    <text evidence="3">Belongs to the unc-13 family.</text>
</comment>
<keyword evidence="4" id="KW-0268">Exocytosis</keyword>
<feature type="domain" description="C2" evidence="7">
    <location>
        <begin position="463"/>
        <end position="602"/>
    </location>
</feature>
<organism evidence="10 11">
    <name type="scientific">Halocaridina rubra</name>
    <name type="common">Hawaiian red shrimp</name>
    <dbReference type="NCBI Taxonomy" id="373956"/>
    <lineage>
        <taxon>Eukaryota</taxon>
        <taxon>Metazoa</taxon>
        <taxon>Ecdysozoa</taxon>
        <taxon>Arthropoda</taxon>
        <taxon>Crustacea</taxon>
        <taxon>Multicrustacea</taxon>
        <taxon>Malacostraca</taxon>
        <taxon>Eumalacostraca</taxon>
        <taxon>Eucarida</taxon>
        <taxon>Decapoda</taxon>
        <taxon>Pleocyemata</taxon>
        <taxon>Caridea</taxon>
        <taxon>Atyoidea</taxon>
        <taxon>Atyidae</taxon>
        <taxon>Halocaridina</taxon>
    </lineage>
</organism>
<feature type="non-terminal residue" evidence="10">
    <location>
        <position position="615"/>
    </location>
</feature>
<keyword evidence="11" id="KW-1185">Reference proteome</keyword>
<name>A0AAN8WS93_HALRR</name>
<reference evidence="10 11" key="1">
    <citation type="submission" date="2023-11" db="EMBL/GenBank/DDBJ databases">
        <title>Halocaridina rubra genome assembly.</title>
        <authorList>
            <person name="Smith C."/>
        </authorList>
    </citation>
    <scope>NUCLEOTIDE SEQUENCE [LARGE SCALE GENOMIC DNA]</scope>
    <source>
        <strain evidence="10">EP-1</strain>
        <tissue evidence="10">Whole</tissue>
    </source>
</reference>
<dbReference type="SMART" id="SM00239">
    <property type="entry name" value="C2"/>
    <property type="match status" value="1"/>
</dbReference>
<dbReference type="Gene3D" id="2.60.40.150">
    <property type="entry name" value="C2 domain"/>
    <property type="match status" value="1"/>
</dbReference>
<dbReference type="InterPro" id="IPR035892">
    <property type="entry name" value="C2_domain_sf"/>
</dbReference>
<keyword evidence="6" id="KW-0967">Endosome</keyword>
<dbReference type="PROSITE" id="PS50004">
    <property type="entry name" value="C2"/>
    <property type="match status" value="1"/>
</dbReference>
<evidence type="ECO:0000256" key="1">
    <source>
        <dbReference type="ARBA" id="ARBA00004496"/>
    </source>
</evidence>
<keyword evidence="5" id="KW-0963">Cytoplasm</keyword>
<feature type="domain" description="MHD2" evidence="9">
    <location>
        <begin position="338"/>
        <end position="448"/>
    </location>
</feature>
<proteinExistence type="inferred from homology"/>
<comment type="caution">
    <text evidence="10">The sequence shown here is derived from an EMBL/GenBank/DDBJ whole genome shotgun (WGS) entry which is preliminary data.</text>
</comment>
<dbReference type="InterPro" id="IPR052095">
    <property type="entry name" value="UNC-13_domain"/>
</dbReference>
<evidence type="ECO:0000256" key="5">
    <source>
        <dbReference type="ARBA" id="ARBA00022490"/>
    </source>
</evidence>
<dbReference type="PANTHER" id="PTHR45999:SF4">
    <property type="entry name" value="UNC-13-4A, ISOFORM B"/>
    <property type="match status" value="1"/>
</dbReference>
<dbReference type="SUPFAM" id="SSF49562">
    <property type="entry name" value="C2 domain (Calcium/lipid-binding domain, CaLB)"/>
    <property type="match status" value="1"/>
</dbReference>
<evidence type="ECO:0000256" key="2">
    <source>
        <dbReference type="ARBA" id="ARBA00004603"/>
    </source>
</evidence>
<dbReference type="Gene3D" id="1.10.357.50">
    <property type="match status" value="1"/>
</dbReference>
<dbReference type="InterPro" id="IPR000008">
    <property type="entry name" value="C2_dom"/>
</dbReference>